<keyword evidence="1" id="KW-0677">Repeat</keyword>
<feature type="region of interest" description="Disordered" evidence="4">
    <location>
        <begin position="341"/>
        <end position="360"/>
    </location>
</feature>
<evidence type="ECO:0000313" key="7">
    <source>
        <dbReference type="RefSeq" id="XP_017769293.1"/>
    </source>
</evidence>
<feature type="domain" description="DRBM" evidence="5">
    <location>
        <begin position="479"/>
        <end position="547"/>
    </location>
</feature>
<dbReference type="GeneID" id="108557329"/>
<dbReference type="SMART" id="SM00358">
    <property type="entry name" value="DSRM"/>
    <property type="match status" value="4"/>
</dbReference>
<feature type="domain" description="DRBM" evidence="5">
    <location>
        <begin position="369"/>
        <end position="436"/>
    </location>
</feature>
<evidence type="ECO:0000259" key="5">
    <source>
        <dbReference type="PROSITE" id="PS50137"/>
    </source>
</evidence>
<feature type="region of interest" description="Disordered" evidence="4">
    <location>
        <begin position="735"/>
        <end position="761"/>
    </location>
</feature>
<evidence type="ECO:0000256" key="1">
    <source>
        <dbReference type="ARBA" id="ARBA00022737"/>
    </source>
</evidence>
<feature type="region of interest" description="Disordered" evidence="4">
    <location>
        <begin position="551"/>
        <end position="594"/>
    </location>
</feature>
<dbReference type="Pfam" id="PF16482">
    <property type="entry name" value="Staufen_C"/>
    <property type="match status" value="1"/>
</dbReference>
<dbReference type="CDD" id="cd19857">
    <property type="entry name" value="DSRM_STAU_rpt1"/>
    <property type="match status" value="1"/>
</dbReference>
<keyword evidence="6" id="KW-1185">Reference proteome</keyword>
<evidence type="ECO:0000256" key="3">
    <source>
        <dbReference type="PROSITE-ProRule" id="PRU00266"/>
    </source>
</evidence>
<proteinExistence type="predicted"/>
<dbReference type="CDD" id="cd19861">
    <property type="entry name" value="DSRM_STAU_rpt5"/>
    <property type="match status" value="1"/>
</dbReference>
<dbReference type="CDD" id="cd19860">
    <property type="entry name" value="DSRM_STAU_rpt4"/>
    <property type="match status" value="1"/>
</dbReference>
<sequence>MMRHPEHHHVPPTAMQRNRMNMQQMGPPPQRMLMTVPGGPHAGVLVSMPSGPTLVNTITPIQQFANSKSNINNPVSQVYYDPISNEATELSVEQIQQIQHQPSQLANTTTSSTVPNLANMKEKTPMCLVNELARYNKIQHQYRLTGEQGPAHKKIFTVTLKLGEEEYEAEGASIKKAQHSAAALALEKTQFRRPPPKTNRILRTGGIRGNSTGMVTPTVELNALAMKRGERTVYIVENGAAPPAQGYILPNAYYGRQNIYQPPGQPRYNSFETRRNMRGQYQYDRHHGQYKPGYQQNNGEMCTVRLRVGEREYPGSGCTIQAARHDAATKAIDEIKKLKSEEAAAENEETTKDQDQDSSLSDINTELKSPISLVHEIALKRHLNVSFEVKSENGPPHMKVFVTQCKIGDCSVEGEGNGKKVSKKRAAEEMLKKLSQLPPLPNMNNVTHLKRKRVATKKKTRNLIKVNADKPNDFVEDINPISRLIQIQQANKEKEPVYAVVEERGAPRRREFVIQASINGCSANGVGPNKKYAKRNAAQALLTLMGYITTSPSPTGASKQQSQQTSPTQTQQEANKSEKETEQTTTAQQADKLRKVTFLEEKQESPPVGGSGGRQLVPGLLLVGDQSVHNNKSKATAENTNYSSSETKKSVPKVAPPPPQGVRSKDQLLYLAQIMDIPIQFSDFPKANHEMYLTLVSLSTTPPQVCHGEGPTIEASHEKASLEALNVLSEMGLDNIAPSKENNSEMPKPQVAGLSQNGNNN</sequence>
<dbReference type="PROSITE" id="PS50137">
    <property type="entry name" value="DS_RBD"/>
    <property type="match status" value="4"/>
</dbReference>
<feature type="compositionally biased region" description="Low complexity" evidence="4">
    <location>
        <begin position="558"/>
        <end position="572"/>
    </location>
</feature>
<reference evidence="7" key="1">
    <citation type="submission" date="2025-08" db="UniProtKB">
        <authorList>
            <consortium name="RefSeq"/>
        </authorList>
    </citation>
    <scope>IDENTIFICATION</scope>
    <source>
        <tissue evidence="7">Whole Larva</tissue>
    </source>
</reference>
<accession>A0ABM1M3Z3</accession>
<gene>
    <name evidence="7" type="primary">LOC108557329</name>
</gene>
<dbReference type="Pfam" id="PF00035">
    <property type="entry name" value="dsrm"/>
    <property type="match status" value="3"/>
</dbReference>
<dbReference type="Gene3D" id="3.30.160.20">
    <property type="match status" value="5"/>
</dbReference>
<protein>
    <submittedName>
        <fullName evidence="7">Double-stranded RNA-binding protein Staufen homolog 2 isoform X1</fullName>
    </submittedName>
</protein>
<dbReference type="CDD" id="cd19859">
    <property type="entry name" value="DSRM_STAU_rpt3"/>
    <property type="match status" value="1"/>
</dbReference>
<feature type="compositionally biased region" description="Polar residues" evidence="4">
    <location>
        <begin position="630"/>
        <end position="645"/>
    </location>
</feature>
<dbReference type="InterPro" id="IPR032478">
    <property type="entry name" value="Staufen_C"/>
</dbReference>
<dbReference type="InterPro" id="IPR014720">
    <property type="entry name" value="dsRBD_dom"/>
</dbReference>
<evidence type="ECO:0000256" key="2">
    <source>
        <dbReference type="ARBA" id="ARBA00022884"/>
    </source>
</evidence>
<organism evidence="6 7">
    <name type="scientific">Nicrophorus vespilloides</name>
    <name type="common">Boreal carrion beetle</name>
    <dbReference type="NCBI Taxonomy" id="110193"/>
    <lineage>
        <taxon>Eukaryota</taxon>
        <taxon>Metazoa</taxon>
        <taxon>Ecdysozoa</taxon>
        <taxon>Arthropoda</taxon>
        <taxon>Hexapoda</taxon>
        <taxon>Insecta</taxon>
        <taxon>Pterygota</taxon>
        <taxon>Neoptera</taxon>
        <taxon>Endopterygota</taxon>
        <taxon>Coleoptera</taxon>
        <taxon>Polyphaga</taxon>
        <taxon>Staphyliniformia</taxon>
        <taxon>Silphidae</taxon>
        <taxon>Nicrophorinae</taxon>
        <taxon>Nicrophorus</taxon>
    </lineage>
</organism>
<feature type="domain" description="DRBM" evidence="5">
    <location>
        <begin position="124"/>
        <end position="191"/>
    </location>
</feature>
<dbReference type="SUPFAM" id="SSF54768">
    <property type="entry name" value="dsRNA-binding domain-like"/>
    <property type="match status" value="4"/>
</dbReference>
<name>A0ABM1M3Z3_NICVS</name>
<dbReference type="InterPro" id="IPR051740">
    <property type="entry name" value="DRBM-containing_protein"/>
</dbReference>
<dbReference type="Proteomes" id="UP000695000">
    <property type="component" value="Unplaced"/>
</dbReference>
<evidence type="ECO:0000313" key="6">
    <source>
        <dbReference type="Proteomes" id="UP000695000"/>
    </source>
</evidence>
<dbReference type="PANTHER" id="PTHR46054:SF3">
    <property type="entry name" value="MATERNAL EFFECT PROTEIN STAUFEN"/>
    <property type="match status" value="1"/>
</dbReference>
<keyword evidence="2 3" id="KW-0694">RNA-binding</keyword>
<dbReference type="PANTHER" id="PTHR46054">
    <property type="entry name" value="MATERNAL EFFECT PROTEIN STAUFEN"/>
    <property type="match status" value="1"/>
</dbReference>
<evidence type="ECO:0000256" key="4">
    <source>
        <dbReference type="SAM" id="MobiDB-lite"/>
    </source>
</evidence>
<feature type="domain" description="DRBM" evidence="5">
    <location>
        <begin position="303"/>
        <end position="337"/>
    </location>
</feature>
<dbReference type="RefSeq" id="XP_017769293.1">
    <property type="nucleotide sequence ID" value="XM_017913804.1"/>
</dbReference>
<feature type="region of interest" description="Disordered" evidence="4">
    <location>
        <begin position="630"/>
        <end position="662"/>
    </location>
</feature>